<gene>
    <name evidence="1" type="ORF">L3Q82_023380</name>
</gene>
<organism evidence="1 2">
    <name type="scientific">Scortum barcoo</name>
    <name type="common">barcoo grunter</name>
    <dbReference type="NCBI Taxonomy" id="214431"/>
    <lineage>
        <taxon>Eukaryota</taxon>
        <taxon>Metazoa</taxon>
        <taxon>Chordata</taxon>
        <taxon>Craniata</taxon>
        <taxon>Vertebrata</taxon>
        <taxon>Euteleostomi</taxon>
        <taxon>Actinopterygii</taxon>
        <taxon>Neopterygii</taxon>
        <taxon>Teleostei</taxon>
        <taxon>Neoteleostei</taxon>
        <taxon>Acanthomorphata</taxon>
        <taxon>Eupercaria</taxon>
        <taxon>Centrarchiformes</taxon>
        <taxon>Terapontoidei</taxon>
        <taxon>Terapontidae</taxon>
        <taxon>Scortum</taxon>
    </lineage>
</organism>
<comment type="caution">
    <text evidence="1">The sequence shown here is derived from an EMBL/GenBank/DDBJ whole genome shotgun (WGS) entry which is preliminary data.</text>
</comment>
<keyword evidence="2" id="KW-1185">Reference proteome</keyword>
<dbReference type="EMBL" id="CM041535">
    <property type="protein sequence ID" value="KAI3372932.1"/>
    <property type="molecule type" value="Genomic_DNA"/>
</dbReference>
<proteinExistence type="predicted"/>
<dbReference type="Proteomes" id="UP000831701">
    <property type="component" value="Chromosome 5"/>
</dbReference>
<protein>
    <submittedName>
        <fullName evidence="1">Uncharacterized protein</fullName>
    </submittedName>
</protein>
<evidence type="ECO:0000313" key="2">
    <source>
        <dbReference type="Proteomes" id="UP000831701"/>
    </source>
</evidence>
<evidence type="ECO:0000313" key="1">
    <source>
        <dbReference type="EMBL" id="KAI3372932.1"/>
    </source>
</evidence>
<sequence>MEVGDSASGVANRASREGLYARVLERRIWPIVDPRIQEEQCGFSSRSWNTGPALYYTLRRVLEGFGAPYGYSPAGALPPYGGLYIDSAYYQPQTIATPIIIHLGPQDLF</sequence>
<name>A0ACB8WYN5_9TELE</name>
<accession>A0ACB8WYN5</accession>
<reference evidence="1" key="1">
    <citation type="submission" date="2022-04" db="EMBL/GenBank/DDBJ databases">
        <title>Jade perch genome.</title>
        <authorList>
            <person name="Chao B."/>
        </authorList>
    </citation>
    <scope>NUCLEOTIDE SEQUENCE</scope>
    <source>
        <strain evidence="1">CB-2022</strain>
    </source>
</reference>